<dbReference type="RefSeq" id="WP_074260470.1">
    <property type="nucleotide sequence ID" value="NZ_FSRJ01000003.1"/>
</dbReference>
<feature type="region of interest" description="Disordered" evidence="1">
    <location>
        <begin position="42"/>
        <end position="66"/>
    </location>
</feature>
<gene>
    <name evidence="2" type="ORF">SAMN05443544_2283</name>
</gene>
<evidence type="ECO:0000313" key="3">
    <source>
        <dbReference type="Proteomes" id="UP000184699"/>
    </source>
</evidence>
<feature type="compositionally biased region" description="Basic and acidic residues" evidence="1">
    <location>
        <begin position="43"/>
        <end position="61"/>
    </location>
</feature>
<dbReference type="Proteomes" id="UP000184699">
    <property type="component" value="Unassembled WGS sequence"/>
</dbReference>
<proteinExistence type="predicted"/>
<sequence>MNTSTISAGRTAQVQAVTLRADARQMSDRLARRAAHALLSWSRRRDEQRTHSATAERRRNEQAAARLQADEFRRITLMAQPLI</sequence>
<keyword evidence="3" id="KW-1185">Reference proteome</keyword>
<dbReference type="EMBL" id="FSRJ01000003">
    <property type="protein sequence ID" value="SIO02364.1"/>
    <property type="molecule type" value="Genomic_DNA"/>
</dbReference>
<organism evidence="2 3">
    <name type="scientific">Agromyces cerinus subsp. cerinus</name>
    <dbReference type="NCBI Taxonomy" id="232089"/>
    <lineage>
        <taxon>Bacteria</taxon>
        <taxon>Bacillati</taxon>
        <taxon>Actinomycetota</taxon>
        <taxon>Actinomycetes</taxon>
        <taxon>Micrococcales</taxon>
        <taxon>Microbacteriaceae</taxon>
        <taxon>Agromyces</taxon>
    </lineage>
</organism>
<evidence type="ECO:0000313" key="2">
    <source>
        <dbReference type="EMBL" id="SIO02364.1"/>
    </source>
</evidence>
<dbReference type="AlphaFoldDB" id="A0A1N6G4B8"/>
<accession>A0A1N6G4B8</accession>
<reference evidence="3" key="1">
    <citation type="submission" date="2016-11" db="EMBL/GenBank/DDBJ databases">
        <authorList>
            <person name="Varghese N."/>
            <person name="Submissions S."/>
        </authorList>
    </citation>
    <scope>NUCLEOTIDE SEQUENCE [LARGE SCALE GENOMIC DNA]</scope>
    <source>
        <strain evidence="3">DSM 8595</strain>
    </source>
</reference>
<evidence type="ECO:0000256" key="1">
    <source>
        <dbReference type="SAM" id="MobiDB-lite"/>
    </source>
</evidence>
<name>A0A1N6G4B8_9MICO</name>
<protein>
    <submittedName>
        <fullName evidence="2">Uncharacterized protein</fullName>
    </submittedName>
</protein>